<dbReference type="UniPathway" id="UPA00057">
    <property type="reaction ID" value="UER00099"/>
</dbReference>
<keyword evidence="4" id="KW-0963">Cytoplasm</keyword>
<comment type="subcellular location">
    <subcellularLocation>
        <location evidence="1">Cytoplasm</location>
        <location evidence="1">Cytosol</location>
    </subcellularLocation>
</comment>
<evidence type="ECO:0000256" key="17">
    <source>
        <dbReference type="ARBA" id="ARBA00034549"/>
    </source>
</evidence>
<evidence type="ECO:0000256" key="2">
    <source>
        <dbReference type="ARBA" id="ARBA00005017"/>
    </source>
</evidence>
<comment type="caution">
    <text evidence="19">The sequence shown here is derived from an EMBL/GenBank/DDBJ whole genome shotgun (WGS) entry which is preliminary data.</text>
</comment>
<keyword evidence="5" id="KW-0444">Lipid biosynthesis</keyword>
<keyword evidence="9" id="KW-0418">Kinase</keyword>
<evidence type="ECO:0000256" key="10">
    <source>
        <dbReference type="ARBA" id="ARBA00022778"/>
    </source>
</evidence>
<keyword evidence="8" id="KW-0547">Nucleotide-binding</keyword>
<dbReference type="EC" id="2.7.4.2" evidence="3"/>
<sequence>MLFLSLSLHFLIKILILDYITNQLVNLINKHFPSIIISICTLSEPLKKEYAKINNLNFNDLMTDGKAKELVRKEMIEFGEKLRKEDFGIFCRKAFIERKIQNSPPLPTTNPSTTNKFKEIILISDCRRPTDFEFFKNNFKNSSIICVRINSKIEIRQKRGFLFIEGIDNEESECALDEFKNWDFNLFNNEEEKEGGKGEGEVEKELKNIINYLKQLFN</sequence>
<keyword evidence="13" id="KW-0756">Sterol biosynthesis</keyword>
<evidence type="ECO:0000256" key="18">
    <source>
        <dbReference type="SAM" id="SignalP"/>
    </source>
</evidence>
<dbReference type="Pfam" id="PF04275">
    <property type="entry name" value="P-mevalo_kinase"/>
    <property type="match status" value="1"/>
</dbReference>
<accession>A0A6V7WW13</accession>
<dbReference type="PANTHER" id="PTHR13101:SF1">
    <property type="entry name" value="PHOSPHOMEVALONATE KINASE"/>
    <property type="match status" value="1"/>
</dbReference>
<dbReference type="GO" id="GO:0005524">
    <property type="term" value="F:ATP binding"/>
    <property type="evidence" value="ECO:0007669"/>
    <property type="project" value="UniProtKB-KW"/>
</dbReference>
<evidence type="ECO:0000256" key="3">
    <source>
        <dbReference type="ARBA" id="ARBA00012958"/>
    </source>
</evidence>
<keyword evidence="12" id="KW-0752">Steroid biosynthesis</keyword>
<evidence type="ECO:0000256" key="8">
    <source>
        <dbReference type="ARBA" id="ARBA00022741"/>
    </source>
</evidence>
<keyword evidence="11" id="KW-0067">ATP-binding</keyword>
<feature type="signal peptide" evidence="18">
    <location>
        <begin position="1"/>
        <end position="22"/>
    </location>
</feature>
<evidence type="ECO:0000256" key="9">
    <source>
        <dbReference type="ARBA" id="ARBA00022777"/>
    </source>
</evidence>
<dbReference type="InterPro" id="IPR027417">
    <property type="entry name" value="P-loop_NTPase"/>
</dbReference>
<evidence type="ECO:0000256" key="6">
    <source>
        <dbReference type="ARBA" id="ARBA00022548"/>
    </source>
</evidence>
<evidence type="ECO:0000313" key="20">
    <source>
        <dbReference type="Proteomes" id="UP000580250"/>
    </source>
</evidence>
<evidence type="ECO:0000256" key="11">
    <source>
        <dbReference type="ARBA" id="ARBA00022840"/>
    </source>
</evidence>
<keyword evidence="7" id="KW-0808">Transferase</keyword>
<keyword evidence="15" id="KW-1207">Sterol metabolism</keyword>
<evidence type="ECO:0000256" key="7">
    <source>
        <dbReference type="ARBA" id="ARBA00022679"/>
    </source>
</evidence>
<comment type="pathway">
    <text evidence="2">Isoprenoid biosynthesis; isopentenyl diphosphate biosynthesis via mevalonate pathway; isopentenyl diphosphate from (R)-mevalonate: step 2/3.</text>
</comment>
<dbReference type="AlphaFoldDB" id="A0A6V7WW13"/>
<evidence type="ECO:0000256" key="13">
    <source>
        <dbReference type="ARBA" id="ARBA00023011"/>
    </source>
</evidence>
<organism evidence="19 20">
    <name type="scientific">Meloidogyne enterolobii</name>
    <name type="common">Root-knot nematode worm</name>
    <name type="synonym">Meloidogyne mayaguensis</name>
    <dbReference type="NCBI Taxonomy" id="390850"/>
    <lineage>
        <taxon>Eukaryota</taxon>
        <taxon>Metazoa</taxon>
        <taxon>Ecdysozoa</taxon>
        <taxon>Nematoda</taxon>
        <taxon>Chromadorea</taxon>
        <taxon>Rhabditida</taxon>
        <taxon>Tylenchina</taxon>
        <taxon>Tylenchomorpha</taxon>
        <taxon>Tylenchoidea</taxon>
        <taxon>Meloidogynidae</taxon>
        <taxon>Meloidogyninae</taxon>
        <taxon>Meloidogyne</taxon>
    </lineage>
</organism>
<keyword evidence="6" id="KW-0153">Cholesterol metabolism</keyword>
<gene>
    <name evidence="19" type="ORF">MENT_LOCUS44024</name>
</gene>
<evidence type="ECO:0000256" key="5">
    <source>
        <dbReference type="ARBA" id="ARBA00022516"/>
    </source>
</evidence>
<evidence type="ECO:0000256" key="15">
    <source>
        <dbReference type="ARBA" id="ARBA00023166"/>
    </source>
</evidence>
<dbReference type="EMBL" id="CAJEWN010000864">
    <property type="protein sequence ID" value="CAD2191202.1"/>
    <property type="molecule type" value="Genomic_DNA"/>
</dbReference>
<dbReference type="GO" id="GO:0005829">
    <property type="term" value="C:cytosol"/>
    <property type="evidence" value="ECO:0007669"/>
    <property type="project" value="UniProtKB-SubCell"/>
</dbReference>
<evidence type="ECO:0000256" key="14">
    <source>
        <dbReference type="ARBA" id="ARBA00023098"/>
    </source>
</evidence>
<proteinExistence type="predicted"/>
<dbReference type="GO" id="GO:0006695">
    <property type="term" value="P:cholesterol biosynthetic process"/>
    <property type="evidence" value="ECO:0007669"/>
    <property type="project" value="UniProtKB-KW"/>
</dbReference>
<keyword evidence="14" id="KW-0443">Lipid metabolism</keyword>
<reference evidence="19 20" key="1">
    <citation type="submission" date="2020-08" db="EMBL/GenBank/DDBJ databases">
        <authorList>
            <person name="Koutsovoulos G."/>
            <person name="Danchin GJ E."/>
        </authorList>
    </citation>
    <scope>NUCLEOTIDE SEQUENCE [LARGE SCALE GENOMIC DNA]</scope>
</reference>
<evidence type="ECO:0000313" key="19">
    <source>
        <dbReference type="EMBL" id="CAD2191202.1"/>
    </source>
</evidence>
<evidence type="ECO:0000256" key="1">
    <source>
        <dbReference type="ARBA" id="ARBA00004514"/>
    </source>
</evidence>
<feature type="chain" id="PRO_5027653497" description="Phosphomevalonate kinase" evidence="18">
    <location>
        <begin position="23"/>
        <end position="218"/>
    </location>
</feature>
<dbReference type="GO" id="GO:0019287">
    <property type="term" value="P:isopentenyl diphosphate biosynthetic process, mevalonate pathway"/>
    <property type="evidence" value="ECO:0007669"/>
    <property type="project" value="UniProtKB-UniPathway"/>
</dbReference>
<protein>
    <recommendedName>
        <fullName evidence="17">Phosphomevalonate kinase</fullName>
        <ecNumber evidence="3">2.7.4.2</ecNumber>
    </recommendedName>
</protein>
<evidence type="ECO:0000256" key="16">
    <source>
        <dbReference type="ARBA" id="ARBA00023221"/>
    </source>
</evidence>
<keyword evidence="16" id="KW-0753">Steroid metabolism</keyword>
<dbReference type="Proteomes" id="UP000580250">
    <property type="component" value="Unassembled WGS sequence"/>
</dbReference>
<dbReference type="GO" id="GO:0004631">
    <property type="term" value="F:phosphomevalonate kinase activity"/>
    <property type="evidence" value="ECO:0007669"/>
    <property type="project" value="UniProtKB-EC"/>
</dbReference>
<dbReference type="Gene3D" id="3.40.50.300">
    <property type="entry name" value="P-loop containing nucleotide triphosphate hydrolases"/>
    <property type="match status" value="1"/>
</dbReference>
<evidence type="ECO:0000256" key="12">
    <source>
        <dbReference type="ARBA" id="ARBA00022955"/>
    </source>
</evidence>
<dbReference type="OrthoDB" id="2401875at2759"/>
<name>A0A6V7WW13_MELEN</name>
<keyword evidence="10" id="KW-0152">Cholesterol biosynthesis</keyword>
<dbReference type="PANTHER" id="PTHR13101">
    <property type="entry name" value="PHOSPHOMEVALONATE KINASE"/>
    <property type="match status" value="1"/>
</dbReference>
<evidence type="ECO:0000256" key="4">
    <source>
        <dbReference type="ARBA" id="ARBA00022490"/>
    </source>
</evidence>
<keyword evidence="18" id="KW-0732">Signal</keyword>
<dbReference type="InterPro" id="IPR005919">
    <property type="entry name" value="Pmev_kin_anim"/>
</dbReference>